<dbReference type="Pfam" id="PF00396">
    <property type="entry name" value="Granulin"/>
    <property type="match status" value="2"/>
</dbReference>
<feature type="signal peptide" evidence="6">
    <location>
        <begin position="1"/>
        <end position="19"/>
    </location>
</feature>
<dbReference type="Proteomes" id="UP000492821">
    <property type="component" value="Unassembled WGS sequence"/>
</dbReference>
<sequence>MQTTLVVCFSLCLVAGVSALVTCPDNVSACPDGTTCCALGEGTYGCCPIPKAVCCADQQHCCPHDTVCDVEEGRCTHHSGRHYPLHKKTAAMRADSDSSESSEEVEGPPTQRFEIPVNYHQDDDELLTGDDLSLQMPGSENTVSSPRQNAPFWSENPRLAQAPNGEVTCSDGSSKCPEGTTCCALAEGVFGCCPVEDAVCCEDHLHCCPHGTTCDVSEGRCVNSKTYNSVPWYRKFAATKIVRKRALPLKEGLRICNGGSCKSTETCCGGGSLSTPKCCPHAFASCCEDGSCCPKGFQCDGSNGCVSRTDGLSVFTAKVSSHRSNPMVDYAPADETDEPLVMCPDMSFCPHGQSCCASEGNGQNGYKCCGLKHATCCQDSCCPRGFHCIQEGQNRKCERSALTHALFKELSN</sequence>
<evidence type="ECO:0000256" key="3">
    <source>
        <dbReference type="ARBA" id="ARBA00022525"/>
    </source>
</evidence>
<reference evidence="9" key="2">
    <citation type="submission" date="2020-10" db="UniProtKB">
        <authorList>
            <consortium name="WormBaseParasite"/>
        </authorList>
    </citation>
    <scope>IDENTIFICATION</scope>
</reference>
<dbReference type="PROSITE" id="PS00799">
    <property type="entry name" value="GRANULINS"/>
    <property type="match status" value="2"/>
</dbReference>
<comment type="similarity">
    <text evidence="2">Belongs to the granulin family.</text>
</comment>
<protein>
    <submittedName>
        <fullName evidence="9">Granulin</fullName>
    </submittedName>
</protein>
<name>A0A7E4ZRU3_PANRE</name>
<feature type="chain" id="PRO_5028896037" evidence="6">
    <location>
        <begin position="20"/>
        <end position="412"/>
    </location>
</feature>
<evidence type="ECO:0000256" key="1">
    <source>
        <dbReference type="ARBA" id="ARBA00004613"/>
    </source>
</evidence>
<feature type="compositionally biased region" description="Acidic residues" evidence="5">
    <location>
        <begin position="97"/>
        <end position="106"/>
    </location>
</feature>
<reference evidence="8" key="1">
    <citation type="journal article" date="2013" name="Genetics">
        <title>The draft genome and transcriptome of Panagrellus redivivus are shaped by the harsh demands of a free-living lifestyle.</title>
        <authorList>
            <person name="Srinivasan J."/>
            <person name="Dillman A.R."/>
            <person name="Macchietto M.G."/>
            <person name="Heikkinen L."/>
            <person name="Lakso M."/>
            <person name="Fracchia K.M."/>
            <person name="Antoshechkin I."/>
            <person name="Mortazavi A."/>
            <person name="Wong G."/>
            <person name="Sternberg P.W."/>
        </authorList>
    </citation>
    <scope>NUCLEOTIDE SEQUENCE [LARGE SCALE GENOMIC DNA]</scope>
    <source>
        <strain evidence="8">MT8872</strain>
    </source>
</reference>
<feature type="domain" description="Granulins" evidence="7">
    <location>
        <begin position="55"/>
        <end position="68"/>
    </location>
</feature>
<dbReference type="PANTHER" id="PTHR12274:SF3">
    <property type="entry name" value="PROGRANULIN"/>
    <property type="match status" value="1"/>
</dbReference>
<evidence type="ECO:0000256" key="2">
    <source>
        <dbReference type="ARBA" id="ARBA00010093"/>
    </source>
</evidence>
<dbReference type="WBParaSite" id="Pan_g13375.t1">
    <property type="protein sequence ID" value="Pan_g13375.t1"/>
    <property type="gene ID" value="Pan_g13375"/>
</dbReference>
<dbReference type="GO" id="GO:0005576">
    <property type="term" value="C:extracellular region"/>
    <property type="evidence" value="ECO:0007669"/>
    <property type="project" value="UniProtKB-SubCell"/>
</dbReference>
<evidence type="ECO:0000256" key="4">
    <source>
        <dbReference type="ARBA" id="ARBA00023157"/>
    </source>
</evidence>
<keyword evidence="3" id="KW-0964">Secreted</keyword>
<feature type="domain" description="Granulins" evidence="7">
    <location>
        <begin position="201"/>
        <end position="214"/>
    </location>
</feature>
<dbReference type="SUPFAM" id="SSF57277">
    <property type="entry name" value="Granulin repeat"/>
    <property type="match status" value="2"/>
</dbReference>
<dbReference type="InterPro" id="IPR000118">
    <property type="entry name" value="Granulin"/>
</dbReference>
<feature type="region of interest" description="Disordered" evidence="5">
    <location>
        <begin position="86"/>
        <end position="113"/>
    </location>
</feature>
<comment type="subcellular location">
    <subcellularLocation>
        <location evidence="1">Secreted</location>
    </subcellularLocation>
</comment>
<evidence type="ECO:0000256" key="6">
    <source>
        <dbReference type="SAM" id="SignalP"/>
    </source>
</evidence>
<dbReference type="Gene3D" id="2.10.25.160">
    <property type="entry name" value="Granulin"/>
    <property type="match status" value="4"/>
</dbReference>
<evidence type="ECO:0000256" key="5">
    <source>
        <dbReference type="SAM" id="MobiDB-lite"/>
    </source>
</evidence>
<dbReference type="PANTHER" id="PTHR12274">
    <property type="entry name" value="GRANULIN"/>
    <property type="match status" value="1"/>
</dbReference>
<keyword evidence="4" id="KW-1015">Disulfide bond</keyword>
<accession>A0A7E4ZRU3</accession>
<dbReference type="InterPro" id="IPR039036">
    <property type="entry name" value="Granulin_fam"/>
</dbReference>
<dbReference type="InterPro" id="IPR037277">
    <property type="entry name" value="Granulin_sf"/>
</dbReference>
<organism evidence="8 9">
    <name type="scientific">Panagrellus redivivus</name>
    <name type="common">Microworm</name>
    <dbReference type="NCBI Taxonomy" id="6233"/>
    <lineage>
        <taxon>Eukaryota</taxon>
        <taxon>Metazoa</taxon>
        <taxon>Ecdysozoa</taxon>
        <taxon>Nematoda</taxon>
        <taxon>Chromadorea</taxon>
        <taxon>Rhabditida</taxon>
        <taxon>Tylenchina</taxon>
        <taxon>Panagrolaimomorpha</taxon>
        <taxon>Panagrolaimoidea</taxon>
        <taxon>Panagrolaimidae</taxon>
        <taxon>Panagrellus</taxon>
    </lineage>
</organism>
<evidence type="ECO:0000313" key="8">
    <source>
        <dbReference type="Proteomes" id="UP000492821"/>
    </source>
</evidence>
<evidence type="ECO:0000259" key="7">
    <source>
        <dbReference type="PROSITE" id="PS00799"/>
    </source>
</evidence>
<keyword evidence="8" id="KW-1185">Reference proteome</keyword>
<evidence type="ECO:0000313" key="9">
    <source>
        <dbReference type="WBParaSite" id="Pan_g13375.t1"/>
    </source>
</evidence>
<dbReference type="SMART" id="SM00277">
    <property type="entry name" value="GRAN"/>
    <property type="match status" value="4"/>
</dbReference>
<keyword evidence="6" id="KW-0732">Signal</keyword>
<dbReference type="AlphaFoldDB" id="A0A7E4ZRU3"/>
<proteinExistence type="inferred from homology"/>